<keyword evidence="2" id="KW-1185">Reference proteome</keyword>
<evidence type="ECO:0000313" key="2">
    <source>
        <dbReference type="Proteomes" id="UP001319827"/>
    </source>
</evidence>
<sequence>MKQCRICQADFDPQAPLEDPAQQAGAILAEQQYGDAGQLCPDCLASRGRLAMMYCREYYGG</sequence>
<reference evidence="1 2" key="1">
    <citation type="journal article" date="2016" name="C (Basel)">
        <title>Selective Growth of and Electricity Production by Marine Exoelectrogenic Bacteria in Self-Aggregated Hydrogel of Microbially Reduced Graphene Oxide.</title>
        <authorList>
            <person name="Yoshida N."/>
            <person name="Goto Y."/>
            <person name="Miyata Y."/>
        </authorList>
    </citation>
    <scope>NUCLEOTIDE SEQUENCE [LARGE SCALE GENOMIC DNA]</scope>
    <source>
        <strain evidence="1 2">NIT-T3</strain>
    </source>
</reference>
<proteinExistence type="predicted"/>
<organism evidence="1 2">
    <name type="scientific">Desulfuromonas versatilis</name>
    <dbReference type="NCBI Taxonomy" id="2802975"/>
    <lineage>
        <taxon>Bacteria</taxon>
        <taxon>Pseudomonadati</taxon>
        <taxon>Thermodesulfobacteriota</taxon>
        <taxon>Desulfuromonadia</taxon>
        <taxon>Desulfuromonadales</taxon>
        <taxon>Desulfuromonadaceae</taxon>
        <taxon>Desulfuromonas</taxon>
    </lineage>
</organism>
<dbReference type="EMBL" id="AP024355">
    <property type="protein sequence ID" value="BCR06100.1"/>
    <property type="molecule type" value="Genomic_DNA"/>
</dbReference>
<reference evidence="1 2" key="2">
    <citation type="journal article" date="2021" name="Int. J. Syst. Evol. Microbiol.">
        <title>Isolation and Polyphasic Characterization of Desulfuromonas versatilis sp. Nov., an Electrogenic Bacteria Capable of Versatile Metabolism Isolated from a Graphene Oxide-Reducing Enrichment Culture.</title>
        <authorList>
            <person name="Xie L."/>
            <person name="Yoshida N."/>
            <person name="Ishii S."/>
            <person name="Meng L."/>
        </authorList>
    </citation>
    <scope>NUCLEOTIDE SEQUENCE [LARGE SCALE GENOMIC DNA]</scope>
    <source>
        <strain evidence="1 2">NIT-T3</strain>
    </source>
</reference>
<dbReference type="RefSeq" id="WP_221249480.1">
    <property type="nucleotide sequence ID" value="NZ_AP024355.1"/>
</dbReference>
<protein>
    <submittedName>
        <fullName evidence="1">Uncharacterized protein</fullName>
    </submittedName>
</protein>
<accession>A0ABM8HZQ0</accession>
<gene>
    <name evidence="1" type="ORF">DESUT3_31690</name>
</gene>
<dbReference type="Proteomes" id="UP001319827">
    <property type="component" value="Chromosome"/>
</dbReference>
<name>A0ABM8HZQ0_9BACT</name>
<evidence type="ECO:0000313" key="1">
    <source>
        <dbReference type="EMBL" id="BCR06100.1"/>
    </source>
</evidence>